<evidence type="ECO:0000313" key="2">
    <source>
        <dbReference type="EMBL" id="GIJ53838.1"/>
    </source>
</evidence>
<feature type="compositionally biased region" description="Low complexity" evidence="1">
    <location>
        <begin position="83"/>
        <end position="97"/>
    </location>
</feature>
<evidence type="ECO:0000313" key="3">
    <source>
        <dbReference type="Proteomes" id="UP000612585"/>
    </source>
</evidence>
<dbReference type="Proteomes" id="UP000612585">
    <property type="component" value="Unassembled WGS sequence"/>
</dbReference>
<comment type="caution">
    <text evidence="2">The sequence shown here is derived from an EMBL/GenBank/DDBJ whole genome shotgun (WGS) entry which is preliminary data.</text>
</comment>
<evidence type="ECO:0000256" key="1">
    <source>
        <dbReference type="SAM" id="MobiDB-lite"/>
    </source>
</evidence>
<dbReference type="EMBL" id="BOPG01000009">
    <property type="protein sequence ID" value="GIJ53838.1"/>
    <property type="molecule type" value="Genomic_DNA"/>
</dbReference>
<dbReference type="AlphaFoldDB" id="A0A8J3Z024"/>
<reference evidence="2" key="1">
    <citation type="submission" date="2021-01" db="EMBL/GenBank/DDBJ databases">
        <title>Whole genome shotgun sequence of Virgisporangium aurantiacum NBRC 16421.</title>
        <authorList>
            <person name="Komaki H."/>
            <person name="Tamura T."/>
        </authorList>
    </citation>
    <scope>NUCLEOTIDE SEQUENCE</scope>
    <source>
        <strain evidence="2">NBRC 16421</strain>
    </source>
</reference>
<proteinExistence type="predicted"/>
<feature type="compositionally biased region" description="Basic and acidic residues" evidence="1">
    <location>
        <begin position="102"/>
        <end position="120"/>
    </location>
</feature>
<gene>
    <name evidence="2" type="ORF">Vau01_013540</name>
</gene>
<accession>A0A8J3Z024</accession>
<feature type="region of interest" description="Disordered" evidence="1">
    <location>
        <begin position="60"/>
        <end position="120"/>
    </location>
</feature>
<sequence length="150" mass="15999">MAAQHLDLAPQRLDRVGQARDLFGQRPVGGLRRVGDVGPDVGPQRLDLVADVAFHAGTGLTAAGGSGQQLRHAGQGGRDDDQQAAGPQQQAITQAAATCDDEQTRQGREPDGHPQQDRRCLRWTPVRVLGRHGCLPYRGRSSPATPAEDT</sequence>
<organism evidence="2 3">
    <name type="scientific">Virgisporangium aurantiacum</name>
    <dbReference type="NCBI Taxonomy" id="175570"/>
    <lineage>
        <taxon>Bacteria</taxon>
        <taxon>Bacillati</taxon>
        <taxon>Actinomycetota</taxon>
        <taxon>Actinomycetes</taxon>
        <taxon>Micromonosporales</taxon>
        <taxon>Micromonosporaceae</taxon>
        <taxon>Virgisporangium</taxon>
    </lineage>
</organism>
<name>A0A8J3Z024_9ACTN</name>
<protein>
    <submittedName>
        <fullName evidence="2">Uncharacterized protein</fullName>
    </submittedName>
</protein>
<keyword evidence="3" id="KW-1185">Reference proteome</keyword>